<accession>C8VY11</accession>
<dbReference type="KEGG" id="dae:Dtox_3947"/>
<dbReference type="HOGENOM" id="CLU_025997_0_0_9"/>
<evidence type="ECO:0000313" key="2">
    <source>
        <dbReference type="Proteomes" id="UP000002217"/>
    </source>
</evidence>
<dbReference type="EMBL" id="CP001720">
    <property type="protein sequence ID" value="ACV64640.1"/>
    <property type="molecule type" value="Genomic_DNA"/>
</dbReference>
<organism evidence="1 2">
    <name type="scientific">Desulfofarcimen acetoxidans (strain ATCC 49208 / DSM 771 / KCTC 5769 / VKM B-1644 / 5575)</name>
    <name type="common">Desulfotomaculum acetoxidans</name>
    <dbReference type="NCBI Taxonomy" id="485916"/>
    <lineage>
        <taxon>Bacteria</taxon>
        <taxon>Bacillati</taxon>
        <taxon>Bacillota</taxon>
        <taxon>Clostridia</taxon>
        <taxon>Eubacteriales</taxon>
        <taxon>Peptococcaceae</taxon>
        <taxon>Desulfofarcimen</taxon>
    </lineage>
</organism>
<dbReference type="AlphaFoldDB" id="C8VY11"/>
<proteinExistence type="predicted"/>
<sequence>MHLYNKTAAFKACSSTCPDLGIKAYEKLVNHGQHKILVLLMNRLQINRWHNSLKTEKAGPLHLYTYFGFVQRELTKYWPLAEKYLPPGQPVLSPIYLTMETAQYLTATLVENYRQRGYLRDIISPVDRLAMQIADSRGKAALNGLDWQNIGQRLKAAWSGAETKTAVFEQAQEIIGEYRAICLQQRILDYPLAVEIYNRLLADQLYRQHLNREFNHLIVENLEETAPAAQDLISVLLEEAQTALLIYVKDGGHGIFFGADPFSAKNLTVGLSQESYPDCPACSEKTYRWAEALKQAVKNRPTQPQPCPILGKPVFTDLRSEMIREVGQRLLELLRQGIPARQIVLIAPHVDKVLEFSLNLILAAKGYRIDNITRSRRLLDEPFTLALITLAVLAHPEWTLQAGFGDLAETLRLILSTDPVRAGLLAELLTDRQGNLPVPDIDLQARIGPSVMAKYNLLSNWLADYRSQPGLTIEAFLQRVFGEILSPLAPAAEQIYSCRQLLASAIKFSQAIESLPELFPGPAGKYFIEMIKQGTVAAETLEQPEPDKNSVILATPYAYLLNCDSSRVQFWLDSSGEAWFNSDARELSNPHVLSRRWVPGTVWTGDIDQVIRLDKAARTVGALAHRCQEKLITAGSTYSSFGWEQFGRLQDIIEQTTDFSSH</sequence>
<dbReference type="InterPro" id="IPR027417">
    <property type="entry name" value="P-loop_NTPase"/>
</dbReference>
<reference evidence="1 2" key="1">
    <citation type="journal article" date="2009" name="Stand. Genomic Sci.">
        <title>Complete genome sequence of Desulfotomaculum acetoxidans type strain (5575).</title>
        <authorList>
            <person name="Spring S."/>
            <person name="Lapidus A."/>
            <person name="Schroder M."/>
            <person name="Gleim D."/>
            <person name="Sims D."/>
            <person name="Meincke L."/>
            <person name="Glavina Del Rio T."/>
            <person name="Tice H."/>
            <person name="Copeland A."/>
            <person name="Cheng J.F."/>
            <person name="Lucas S."/>
            <person name="Chen F."/>
            <person name="Nolan M."/>
            <person name="Bruce D."/>
            <person name="Goodwin L."/>
            <person name="Pitluck S."/>
            <person name="Ivanova N."/>
            <person name="Mavromatis K."/>
            <person name="Mikhailova N."/>
            <person name="Pati A."/>
            <person name="Chen A."/>
            <person name="Palaniappan K."/>
            <person name="Land M."/>
            <person name="Hauser L."/>
            <person name="Chang Y.J."/>
            <person name="Jeffries C.D."/>
            <person name="Chain P."/>
            <person name="Saunders E."/>
            <person name="Brettin T."/>
            <person name="Detter J.C."/>
            <person name="Goker M."/>
            <person name="Bristow J."/>
            <person name="Eisen J.A."/>
            <person name="Markowitz V."/>
            <person name="Hugenholtz P."/>
            <person name="Kyrpides N.C."/>
            <person name="Klenk H.P."/>
            <person name="Han C."/>
        </authorList>
    </citation>
    <scope>NUCLEOTIDE SEQUENCE [LARGE SCALE GENOMIC DNA]</scope>
    <source>
        <strain evidence="2">ATCC 49208 / DSM 771 / VKM B-1644</strain>
    </source>
</reference>
<protein>
    <submittedName>
        <fullName evidence="1">Uncharacterized protein</fullName>
    </submittedName>
</protein>
<dbReference type="Proteomes" id="UP000002217">
    <property type="component" value="Chromosome"/>
</dbReference>
<name>C8VY11_DESAS</name>
<dbReference type="RefSeq" id="WP_015759315.1">
    <property type="nucleotide sequence ID" value="NC_013216.1"/>
</dbReference>
<gene>
    <name evidence="1" type="ordered locus">Dtox_3947</name>
</gene>
<dbReference type="SUPFAM" id="SSF52540">
    <property type="entry name" value="P-loop containing nucleoside triphosphate hydrolases"/>
    <property type="match status" value="1"/>
</dbReference>
<dbReference type="STRING" id="485916.Dtox_3947"/>
<dbReference type="OrthoDB" id="141404at2"/>
<evidence type="ECO:0000313" key="1">
    <source>
        <dbReference type="EMBL" id="ACV64640.1"/>
    </source>
</evidence>
<keyword evidence="2" id="KW-1185">Reference proteome</keyword>
<dbReference type="eggNOG" id="COG0210">
    <property type="taxonomic scope" value="Bacteria"/>
</dbReference>